<gene>
    <name evidence="8" type="ORF">PROFUN_08639</name>
    <name evidence="7" type="ORF">PROFUN_13515</name>
</gene>
<name>A0A2P6NJ21_9EUKA</name>
<comment type="caution">
    <text evidence="8">The sequence shown here is derived from an EMBL/GenBank/DDBJ whole genome shotgun (WGS) entry which is preliminary data.</text>
</comment>
<feature type="compositionally biased region" description="Basic and acidic residues" evidence="5">
    <location>
        <begin position="57"/>
        <end position="69"/>
    </location>
</feature>
<feature type="region of interest" description="Disordered" evidence="5">
    <location>
        <begin position="980"/>
        <end position="1083"/>
    </location>
</feature>
<feature type="compositionally biased region" description="Basic and acidic residues" evidence="5">
    <location>
        <begin position="980"/>
        <end position="994"/>
    </location>
</feature>
<feature type="compositionally biased region" description="Acidic residues" evidence="5">
    <location>
        <begin position="1026"/>
        <end position="1035"/>
    </location>
</feature>
<feature type="compositionally biased region" description="Basic residues" evidence="5">
    <location>
        <begin position="36"/>
        <end position="47"/>
    </location>
</feature>
<dbReference type="GO" id="GO:0032040">
    <property type="term" value="C:small-subunit processome"/>
    <property type="evidence" value="ECO:0007669"/>
    <property type="project" value="TreeGrafter"/>
</dbReference>
<dbReference type="Gene3D" id="1.25.40.10">
    <property type="entry name" value="Tetratricopeptide repeat domain"/>
    <property type="match status" value="1"/>
</dbReference>
<dbReference type="CDD" id="cd05693">
    <property type="entry name" value="S1_Rrp5_repeat_hs1_sc1"/>
    <property type="match status" value="1"/>
</dbReference>
<keyword evidence="2" id="KW-0698">rRNA processing</keyword>
<evidence type="ECO:0000259" key="6">
    <source>
        <dbReference type="PROSITE" id="PS50126"/>
    </source>
</evidence>
<keyword evidence="9" id="KW-1185">Reference proteome</keyword>
<evidence type="ECO:0000256" key="3">
    <source>
        <dbReference type="ARBA" id="ARBA00022737"/>
    </source>
</evidence>
<dbReference type="STRING" id="1890364.A0A2P6NJ21"/>
<feature type="domain" description="S1 motif" evidence="6">
    <location>
        <begin position="134"/>
        <end position="219"/>
    </location>
</feature>
<feature type="compositionally biased region" description="Basic and acidic residues" evidence="5">
    <location>
        <begin position="1036"/>
        <end position="1047"/>
    </location>
</feature>
<dbReference type="SUPFAM" id="SSF50249">
    <property type="entry name" value="Nucleic acid-binding proteins"/>
    <property type="match status" value="4"/>
</dbReference>
<evidence type="ECO:0000313" key="8">
    <source>
        <dbReference type="EMBL" id="PRP83955.1"/>
    </source>
</evidence>
<dbReference type="SUPFAM" id="SSF48452">
    <property type="entry name" value="TPR-like"/>
    <property type="match status" value="2"/>
</dbReference>
<feature type="compositionally biased region" description="Basic and acidic residues" evidence="5">
    <location>
        <begin position="1001"/>
        <end position="1025"/>
    </location>
</feature>
<evidence type="ECO:0000313" key="9">
    <source>
        <dbReference type="Proteomes" id="UP000241769"/>
    </source>
</evidence>
<protein>
    <recommendedName>
        <fullName evidence="6">S1 motif domain-containing protein</fullName>
    </recommendedName>
</protein>
<dbReference type="PANTHER" id="PTHR23270:SF10">
    <property type="entry name" value="PROTEIN RRP5 HOMOLOG"/>
    <property type="match status" value="1"/>
</dbReference>
<evidence type="ECO:0000256" key="2">
    <source>
        <dbReference type="ARBA" id="ARBA00022552"/>
    </source>
</evidence>
<evidence type="ECO:0000256" key="4">
    <source>
        <dbReference type="ARBA" id="ARBA00023242"/>
    </source>
</evidence>
<feature type="compositionally biased region" description="Basic and acidic residues" evidence="5">
    <location>
        <begin position="1"/>
        <end position="35"/>
    </location>
</feature>
<dbReference type="FunFam" id="1.25.40.10:FF:000065">
    <property type="entry name" value="Programmed cell death 11"/>
    <property type="match status" value="1"/>
</dbReference>
<feature type="compositionally biased region" description="Acidic residues" evidence="5">
    <location>
        <begin position="97"/>
        <end position="106"/>
    </location>
</feature>
<feature type="compositionally biased region" description="Acidic residues" evidence="5">
    <location>
        <begin position="1055"/>
        <end position="1070"/>
    </location>
</feature>
<dbReference type="Gene3D" id="2.40.50.140">
    <property type="entry name" value="Nucleic acid-binding proteins"/>
    <property type="match status" value="4"/>
</dbReference>
<keyword evidence="4" id="KW-0539">Nucleus</keyword>
<dbReference type="EMBL" id="MDYQ01000213">
    <property type="protein sequence ID" value="PRP78641.1"/>
    <property type="molecule type" value="Genomic_DNA"/>
</dbReference>
<dbReference type="Pfam" id="PF23231">
    <property type="entry name" value="HAT_Syf1_CNRKL1_C"/>
    <property type="match status" value="1"/>
</dbReference>
<dbReference type="InterPro" id="IPR003029">
    <property type="entry name" value="S1_domain"/>
</dbReference>
<proteinExistence type="predicted"/>
<evidence type="ECO:0000256" key="1">
    <source>
        <dbReference type="ARBA" id="ARBA00004604"/>
    </source>
</evidence>
<dbReference type="InterPro" id="IPR048059">
    <property type="entry name" value="Rrp5_S1_rpt_hs1_sc1"/>
</dbReference>
<feature type="domain" description="S1 motif" evidence="6">
    <location>
        <begin position="490"/>
        <end position="560"/>
    </location>
</feature>
<keyword evidence="3" id="KW-0677">Repeat</keyword>
<dbReference type="InterPro" id="IPR012340">
    <property type="entry name" value="NA-bd_OB-fold"/>
</dbReference>
<dbReference type="InterPro" id="IPR011990">
    <property type="entry name" value="TPR-like_helical_dom_sf"/>
</dbReference>
<evidence type="ECO:0000256" key="5">
    <source>
        <dbReference type="SAM" id="MobiDB-lite"/>
    </source>
</evidence>
<organism evidence="8 9">
    <name type="scientific">Planoprotostelium fungivorum</name>
    <dbReference type="NCBI Taxonomy" id="1890364"/>
    <lineage>
        <taxon>Eukaryota</taxon>
        <taxon>Amoebozoa</taxon>
        <taxon>Evosea</taxon>
        <taxon>Variosea</taxon>
        <taxon>Cavosteliida</taxon>
        <taxon>Cavosteliaceae</taxon>
        <taxon>Planoprotostelium</taxon>
    </lineage>
</organism>
<dbReference type="InParanoid" id="A0A2P6NJ21"/>
<feature type="domain" description="S1 motif" evidence="6">
    <location>
        <begin position="331"/>
        <end position="393"/>
    </location>
</feature>
<dbReference type="InterPro" id="IPR003107">
    <property type="entry name" value="HAT"/>
</dbReference>
<evidence type="ECO:0000313" key="7">
    <source>
        <dbReference type="EMBL" id="PRP78641.1"/>
    </source>
</evidence>
<dbReference type="InterPro" id="IPR045209">
    <property type="entry name" value="Rrp5"/>
</dbReference>
<dbReference type="OrthoDB" id="18994at2759"/>
<feature type="compositionally biased region" description="Basic and acidic residues" evidence="5">
    <location>
        <begin position="1073"/>
        <end position="1083"/>
    </location>
</feature>
<dbReference type="PROSITE" id="PS50126">
    <property type="entry name" value="S1"/>
    <property type="match status" value="3"/>
</dbReference>
<reference evidence="8 9" key="1">
    <citation type="journal article" date="2018" name="Genome Biol. Evol.">
        <title>Multiple Roots of Fruiting Body Formation in Amoebozoa.</title>
        <authorList>
            <person name="Hillmann F."/>
            <person name="Forbes G."/>
            <person name="Novohradska S."/>
            <person name="Ferling I."/>
            <person name="Riege K."/>
            <person name="Groth M."/>
            <person name="Westermann M."/>
            <person name="Marz M."/>
            <person name="Spaller T."/>
            <person name="Winckler T."/>
            <person name="Schaap P."/>
            <person name="Glockner G."/>
        </authorList>
    </citation>
    <scope>NUCLEOTIDE SEQUENCE [LARGE SCALE GENOMIC DNA]</scope>
    <source>
        <strain evidence="8 9">Jena</strain>
    </source>
</reference>
<comment type="subcellular location">
    <subcellularLocation>
        <location evidence="1">Nucleus</location>
        <location evidence="1">Nucleolus</location>
    </subcellularLocation>
</comment>
<dbReference type="InterPro" id="IPR055430">
    <property type="entry name" value="HAT_Syf1_CNRKL1_C"/>
</dbReference>
<dbReference type="GO" id="GO:0006364">
    <property type="term" value="P:rRNA processing"/>
    <property type="evidence" value="ECO:0007669"/>
    <property type="project" value="UniProtKB-KW"/>
</dbReference>
<dbReference type="PANTHER" id="PTHR23270">
    <property type="entry name" value="PROGRAMMED CELL DEATH PROTEIN 11 PRE-RRNA PROCESSING PROTEIN RRP5"/>
    <property type="match status" value="1"/>
</dbReference>
<dbReference type="SMART" id="SM00386">
    <property type="entry name" value="HAT"/>
    <property type="match status" value="6"/>
</dbReference>
<dbReference type="Proteomes" id="UP000241769">
    <property type="component" value="Unassembled WGS sequence"/>
</dbReference>
<feature type="region of interest" description="Disordered" evidence="5">
    <location>
        <begin position="1"/>
        <end position="108"/>
    </location>
</feature>
<dbReference type="GO" id="GO:0003723">
    <property type="term" value="F:RNA binding"/>
    <property type="evidence" value="ECO:0007669"/>
    <property type="project" value="TreeGrafter"/>
</dbReference>
<accession>A0A2P6NJ21</accession>
<dbReference type="Pfam" id="PF00575">
    <property type="entry name" value="S1"/>
    <property type="match status" value="1"/>
</dbReference>
<sequence>MAKDIETKKSSESTQNTDKKRKIDSYEDEDLPRGVDKKKKSTTKPVKKPLLEVEDLFGSKETAKEDKAPAKKAKKAPKEKEVEKKPKKTEKARKDLSDDEAADPEEKEVNAFFRMSTKPPTSAVEITHRKLSPGTLVLGTVAQINHADLSITLPGHLKGYLHITEISTPLSNIIAAAATGQDVQVPKLTDLYRLGMYVHVIVTKIDTASEQFRIELSAKPELVNARLQASHLTAGRIIVAAVDSIEEKGYGLQLGVDGVDTFILKDQVEKEEYSTNKWGNEGRRPQKGELLPVIITEKKGRVVKVSLKWDKIQQHTTKEEDVLTMDTLYPGMLVRAKVNEVLDNGLFLNFLGYFVGTVHRDVMLEGSAQKSEKVKARILSINYETKQITLGTKKHLTSFVTWSPENMKVGDRVKGRVLVIHKSYALLRIDGSKPPQTAFLGGTYEDTYKPGQDVPLRVIHFEYTSGFLGVSDKKEVLEQPLMTADDLKPGQRITAKIKSINPKGIEVNITAKISGFIPNYHISDAQLSADVISKKFHVGQSIAVRVLFIRGMTNIHLTHRESLVKTILPTIGTEEEVKADVVTLGWIQKVSPQKCYIGMWGELHGVVNRSGGESFEDLYTRGKVLKVRVLGFGPEKKYVRLSFDTQVTGKSKKSEEKVIGKTIRGNIEGFRVKLPGNFIAFLAKHHLSDYNDHVDPLFRLYTDKNFPQLVVLRAKDENYLVSAKPSLVWAAQNKWIPENRDDMKDDTYYVGYVAAIKHTSSLDVRFLEDVRGHIAASRLPAKFNIRNVALGTTLYVRIGKKLDDGGIALSLRPEGPHDHYGLPDLFRESSEIFPRKVQQGDRLKVKVEGKREPGVYNATTEEGGAVLLSKTEVEGEVEATVVDCHSAAIVLTTDERPNLKKKLVTGQKRTVTVIDLITDHYLLLSRKGDRGIGYAPTRTTHSLRNPRDYYKVGDAVDVDIIEGEGQLFFEVRKTIAMKERDMRKQESKGEVRGEEEGEEKEEVKVDNEKKRKGEEEGKPAKKAKVEEEEEEDESMYVDKSETVDTKTKTMTVPSTEEEGEEEVAEEDLAEEAMTSKEKKMTAREKRAEKKKEEAAIAEKEEAKLEGTPQTAADFERMLLSSPDSAYLWVQYMAFCVSTTDIEKARKVAERATKSMSSRQKEKVDVWVARINLEHLYGDDESTQKIMNEAIQYNDPLQIYLRVLEAYAASGETEKQGKLFEKVLKKHKEEEGVWMKYLEYLLTSEQSNKCKEALDRALRCIPKNKHVETISRYAQLEYKHGTVERARTVFEGVLSNFPKRSDVWNVYLDKEIQVGDIQYTRRLLDRITSLKLSSKTMKTFFKRFMAFEKENGDEESVEGVRQKAIKYVEAK</sequence>
<dbReference type="EMBL" id="MDYQ01000072">
    <property type="protein sequence ID" value="PRP83955.1"/>
    <property type="molecule type" value="Genomic_DNA"/>
</dbReference>
<dbReference type="SMART" id="SM00316">
    <property type="entry name" value="S1"/>
    <property type="match status" value="8"/>
</dbReference>